<evidence type="ECO:0000313" key="7">
    <source>
        <dbReference type="Proteomes" id="UP000198406"/>
    </source>
</evidence>
<dbReference type="AlphaFoldDB" id="A0A1Z5KCI3"/>
<reference evidence="6 7" key="1">
    <citation type="journal article" date="2015" name="Plant Cell">
        <title>Oil accumulation by the oleaginous diatom Fistulifera solaris as revealed by the genome and transcriptome.</title>
        <authorList>
            <person name="Tanaka T."/>
            <person name="Maeda Y."/>
            <person name="Veluchamy A."/>
            <person name="Tanaka M."/>
            <person name="Abida H."/>
            <person name="Marechal E."/>
            <person name="Bowler C."/>
            <person name="Muto M."/>
            <person name="Sunaga Y."/>
            <person name="Tanaka M."/>
            <person name="Yoshino T."/>
            <person name="Taniguchi T."/>
            <person name="Fukuda Y."/>
            <person name="Nemoto M."/>
            <person name="Matsumoto M."/>
            <person name="Wong P.S."/>
            <person name="Aburatani S."/>
            <person name="Fujibuchi W."/>
        </authorList>
    </citation>
    <scope>NUCLEOTIDE SEQUENCE [LARGE SCALE GENOMIC DNA]</scope>
    <source>
        <strain evidence="6 7">JPCC DA0580</strain>
    </source>
</reference>
<dbReference type="EMBL" id="BDSP01000204">
    <property type="protein sequence ID" value="GAX23865.1"/>
    <property type="molecule type" value="Genomic_DNA"/>
</dbReference>
<dbReference type="InterPro" id="IPR016162">
    <property type="entry name" value="Ald_DH_N"/>
</dbReference>
<comment type="similarity">
    <text evidence="1">Belongs to the aldehyde dehydrogenase family.</text>
</comment>
<evidence type="ECO:0000313" key="6">
    <source>
        <dbReference type="EMBL" id="GAX23865.1"/>
    </source>
</evidence>
<dbReference type="Gene3D" id="3.40.605.10">
    <property type="entry name" value="Aldehyde Dehydrogenase, Chain A, domain 1"/>
    <property type="match status" value="1"/>
</dbReference>
<dbReference type="PROSITE" id="PS00070">
    <property type="entry name" value="ALDEHYDE_DEHYDR_CYS"/>
    <property type="match status" value="1"/>
</dbReference>
<dbReference type="FunFam" id="3.40.605.10:FF:000007">
    <property type="entry name" value="NAD/NADP-dependent betaine aldehyde dehydrogenase"/>
    <property type="match status" value="1"/>
</dbReference>
<gene>
    <name evidence="6" type="ORF">FisN_20Hh071</name>
</gene>
<dbReference type="Proteomes" id="UP000198406">
    <property type="component" value="Unassembled WGS sequence"/>
</dbReference>
<accession>A0A1Z5KCI3</accession>
<name>A0A1Z5KCI3_FISSO</name>
<dbReference type="InterPro" id="IPR015590">
    <property type="entry name" value="Aldehyde_DH_dom"/>
</dbReference>
<dbReference type="GO" id="GO:0006574">
    <property type="term" value="P:L-valine catabolic process"/>
    <property type="evidence" value="ECO:0007669"/>
    <property type="project" value="TreeGrafter"/>
</dbReference>
<keyword evidence="7" id="KW-1185">Reference proteome</keyword>
<dbReference type="GO" id="GO:0006210">
    <property type="term" value="P:thymine catabolic process"/>
    <property type="evidence" value="ECO:0007669"/>
    <property type="project" value="TreeGrafter"/>
</dbReference>
<keyword evidence="3" id="KW-0560">Oxidoreductase</keyword>
<proteinExistence type="inferred from homology"/>
<dbReference type="InterPro" id="IPR016160">
    <property type="entry name" value="Ald_DH_CS_CYS"/>
</dbReference>
<dbReference type="InterPro" id="IPR016163">
    <property type="entry name" value="Ald_DH_C"/>
</dbReference>
<evidence type="ECO:0000256" key="2">
    <source>
        <dbReference type="ARBA" id="ARBA00013048"/>
    </source>
</evidence>
<dbReference type="InterPro" id="IPR016161">
    <property type="entry name" value="Ald_DH/histidinol_DH"/>
</dbReference>
<dbReference type="PANTHER" id="PTHR43866">
    <property type="entry name" value="MALONATE-SEMIALDEHYDE DEHYDROGENASE"/>
    <property type="match status" value="1"/>
</dbReference>
<dbReference type="EC" id="1.2.1.27" evidence="2"/>
<evidence type="ECO:0000256" key="4">
    <source>
        <dbReference type="ARBA" id="ARBA00023027"/>
    </source>
</evidence>
<dbReference type="FunFam" id="3.40.309.10:FF:000002">
    <property type="entry name" value="Methylmalonate-semialdehyde dehydrogenase (Acylating)"/>
    <property type="match status" value="1"/>
</dbReference>
<feature type="domain" description="Aldehyde dehydrogenase" evidence="5">
    <location>
        <begin position="65"/>
        <end position="524"/>
    </location>
</feature>
<evidence type="ECO:0000259" key="5">
    <source>
        <dbReference type="Pfam" id="PF00171"/>
    </source>
</evidence>
<comment type="caution">
    <text evidence="6">The sequence shown here is derived from an EMBL/GenBank/DDBJ whole genome shotgun (WGS) entry which is preliminary data.</text>
</comment>
<dbReference type="Gene3D" id="3.40.309.10">
    <property type="entry name" value="Aldehyde Dehydrogenase, Chain A, domain 2"/>
    <property type="match status" value="1"/>
</dbReference>
<dbReference type="Pfam" id="PF00171">
    <property type="entry name" value="Aldedh"/>
    <property type="match status" value="1"/>
</dbReference>
<dbReference type="PANTHER" id="PTHR43866:SF4">
    <property type="entry name" value="MALONATE-SEMIALDEHYDE DEHYDROGENASE"/>
    <property type="match status" value="1"/>
</dbReference>
<dbReference type="OrthoDB" id="310895at2759"/>
<dbReference type="NCBIfam" id="TIGR01722">
    <property type="entry name" value="MMSDH"/>
    <property type="match status" value="1"/>
</dbReference>
<dbReference type="SUPFAM" id="SSF53720">
    <property type="entry name" value="ALDH-like"/>
    <property type="match status" value="1"/>
</dbReference>
<organism evidence="6 7">
    <name type="scientific">Fistulifera solaris</name>
    <name type="common">Oleaginous diatom</name>
    <dbReference type="NCBI Taxonomy" id="1519565"/>
    <lineage>
        <taxon>Eukaryota</taxon>
        <taxon>Sar</taxon>
        <taxon>Stramenopiles</taxon>
        <taxon>Ochrophyta</taxon>
        <taxon>Bacillariophyta</taxon>
        <taxon>Bacillariophyceae</taxon>
        <taxon>Bacillariophycidae</taxon>
        <taxon>Naviculales</taxon>
        <taxon>Naviculaceae</taxon>
        <taxon>Fistulifera</taxon>
    </lineage>
</organism>
<protein>
    <recommendedName>
        <fullName evidence="2">methylmalonate-semialdehyde dehydrogenase (CoA acylating)</fullName>
        <ecNumber evidence="2">1.2.1.27</ecNumber>
    </recommendedName>
</protein>
<evidence type="ECO:0000256" key="1">
    <source>
        <dbReference type="ARBA" id="ARBA00009986"/>
    </source>
</evidence>
<keyword evidence="4" id="KW-0520">NAD</keyword>
<sequence>MTTTMTHKASHKNHQYPILHSVATFPYITLTKDNTMTPNPKKMKLTEEEQDAEIPIIDNYINGVFVQPHSNEYIPVVNPATGATIAQVAVSNQQDVETAVAAAQAAFPAWKALTIKARAAIMMQFHSLVRQHAQELAALIVQENGKNITEALADVAKGNETVEYACSLPQLAAGRVLPVSSGNVVCHDRRTPLGVVVSIVPFNFPFMVPCWTLPIALVMGNTFILKPSEKVPMTMHRVAQLLQQAGVPPGVVTLLQTNQPAVIQSLIQHPAVQAVTFVGSSPIAASVATECRALHKRCTALGGAKNHLVALTDTCHIESTASDIVVSFAGCAGQRCMAASVLLLIGDKSQALLDSIVKKAAAIQPGTGPGQMGPVIDERSYQKICKYIQEATEQCGATLLLDGRTWNQEGGGHWIGPTIVLHQSSEDAMMKEEVFGPCLSVYKCASWEEAMRIENANPFGNAACVYTTNGGHAEWFLERFRASMLGCNIGIPVPREPFSFGGLYGTLSKYGDMDITGDGGMEFFSNRIKVTTRWPAVEDVPTTTTHDMAHFAGRM</sequence>
<dbReference type="GO" id="GO:0004491">
    <property type="term" value="F:methylmalonate-semialdehyde dehydrogenase (acylating, NAD) activity"/>
    <property type="evidence" value="ECO:0007669"/>
    <property type="project" value="UniProtKB-EC"/>
</dbReference>
<evidence type="ECO:0000256" key="3">
    <source>
        <dbReference type="ARBA" id="ARBA00023002"/>
    </source>
</evidence>
<dbReference type="InterPro" id="IPR010061">
    <property type="entry name" value="MeMal-semiAld_DH"/>
</dbReference>
<dbReference type="InParanoid" id="A0A1Z5KCI3"/>